<evidence type="ECO:0000313" key="2">
    <source>
        <dbReference type="EMBL" id="MBK8571448.1"/>
    </source>
</evidence>
<comment type="similarity">
    <text evidence="1">Belongs to the UPF0111 family.</text>
</comment>
<dbReference type="InterPro" id="IPR038078">
    <property type="entry name" value="PhoU-like_sf"/>
</dbReference>
<evidence type="ECO:0000313" key="3">
    <source>
        <dbReference type="Proteomes" id="UP000709959"/>
    </source>
</evidence>
<reference evidence="2 3" key="1">
    <citation type="submission" date="2020-10" db="EMBL/GenBank/DDBJ databases">
        <title>Connecting structure to function with the recovery of over 1000 high-quality activated sludge metagenome-assembled genomes encoding full-length rRNA genes using long-read sequencing.</title>
        <authorList>
            <person name="Singleton C.M."/>
            <person name="Petriglieri F."/>
            <person name="Kristensen J.M."/>
            <person name="Kirkegaard R.H."/>
            <person name="Michaelsen T.Y."/>
            <person name="Andersen M.H."/>
            <person name="Karst S.M."/>
            <person name="Dueholm M.S."/>
            <person name="Nielsen P.H."/>
            <person name="Albertsen M."/>
        </authorList>
    </citation>
    <scope>NUCLEOTIDE SEQUENCE [LARGE SCALE GENOMIC DNA]</scope>
    <source>
        <strain evidence="2">OdNE_18-Q3-R46-58_MAXAC.008</strain>
    </source>
</reference>
<dbReference type="Proteomes" id="UP000709959">
    <property type="component" value="Unassembled WGS sequence"/>
</dbReference>
<dbReference type="EMBL" id="JADKCH010000001">
    <property type="protein sequence ID" value="MBK8571448.1"/>
    <property type="molecule type" value="Genomic_DNA"/>
</dbReference>
<dbReference type="Pfam" id="PF01865">
    <property type="entry name" value="PhoU_div"/>
    <property type="match status" value="1"/>
</dbReference>
<accession>A0A936F083</accession>
<evidence type="ECO:0000256" key="1">
    <source>
        <dbReference type="ARBA" id="ARBA00008591"/>
    </source>
</evidence>
<sequence length="215" mass="24790">MSLNALMRWLKPREMVFFDLLESAAANAYQASQLFDLEIRTGDPVRFAELRRQMKDLEHIGDDLTREIMDRLNQTFVTPIEREDIMSLAHALDDVVDSLHAVCERLILYRITHIMPAVTEISSIIVEGSGEILHLIRSLRNMSNQKEIRDRIRRVHTLENKADSIYHAALAQVFEDPKDAIELIKWKELLNRIEEATDRIELVAKVVGSTVMKNA</sequence>
<dbReference type="InterPro" id="IPR018445">
    <property type="entry name" value="Put_Phosphate_transp_reg"/>
</dbReference>
<dbReference type="AlphaFoldDB" id="A0A936F083"/>
<dbReference type="PANTHER" id="PTHR37298">
    <property type="entry name" value="UPF0111 PROTEIN YKAA"/>
    <property type="match status" value="1"/>
</dbReference>
<dbReference type="PANTHER" id="PTHR37298:SF1">
    <property type="entry name" value="UPF0111 PROTEIN YKAA"/>
    <property type="match status" value="1"/>
</dbReference>
<name>A0A936F083_9BACT</name>
<dbReference type="InterPro" id="IPR052912">
    <property type="entry name" value="UPF0111_domain"/>
</dbReference>
<proteinExistence type="inferred from homology"/>
<organism evidence="2 3">
    <name type="scientific">Candidatus Geothrix odensensis</name>
    <dbReference type="NCBI Taxonomy" id="2954440"/>
    <lineage>
        <taxon>Bacteria</taxon>
        <taxon>Pseudomonadati</taxon>
        <taxon>Acidobacteriota</taxon>
        <taxon>Holophagae</taxon>
        <taxon>Holophagales</taxon>
        <taxon>Holophagaceae</taxon>
        <taxon>Geothrix</taxon>
    </lineage>
</organism>
<comment type="caution">
    <text evidence="2">The sequence shown here is derived from an EMBL/GenBank/DDBJ whole genome shotgun (WGS) entry which is preliminary data.</text>
</comment>
<gene>
    <name evidence="2" type="ORF">IPN91_02170</name>
</gene>
<dbReference type="Gene3D" id="1.20.58.220">
    <property type="entry name" value="Phosphate transport system protein phou homolog 2, domain 2"/>
    <property type="match status" value="1"/>
</dbReference>
<protein>
    <submittedName>
        <fullName evidence="2">DUF47 family protein</fullName>
    </submittedName>
</protein>